<dbReference type="EMBL" id="OW240914">
    <property type="protein sequence ID" value="CAH2276915.1"/>
    <property type="molecule type" value="Genomic_DNA"/>
</dbReference>
<evidence type="ECO:0000313" key="1">
    <source>
        <dbReference type="EMBL" id="CAH2276915.1"/>
    </source>
</evidence>
<gene>
    <name evidence="1" type="ORF">PECUL_23A054664</name>
</gene>
<dbReference type="AlphaFoldDB" id="A0AAD1RRQ4"/>
<sequence length="154" mass="18039">NAALELRHKQSLVDKDFVTLLEARKKLKTLLTQQHLHELQKSRCFFGEHSKKCGRLLVKMLKKRQDNLHIGKIRVNPHWTIKHPREMAETFHKYYSALYDIQETMNPRDNASCLADMNNYGFTHVKKQIPMEARDTLDAEIKLQELNVAIKTSS</sequence>
<accession>A0AAD1RRQ4</accession>
<dbReference type="Proteomes" id="UP001295444">
    <property type="component" value="Chromosome 03"/>
</dbReference>
<name>A0AAD1RRQ4_PELCU</name>
<feature type="non-terminal residue" evidence="1">
    <location>
        <position position="1"/>
    </location>
</feature>
<keyword evidence="2" id="KW-1185">Reference proteome</keyword>
<proteinExistence type="predicted"/>
<reference evidence="1" key="1">
    <citation type="submission" date="2022-03" db="EMBL/GenBank/DDBJ databases">
        <authorList>
            <person name="Alioto T."/>
            <person name="Alioto T."/>
            <person name="Gomez Garrido J."/>
        </authorList>
    </citation>
    <scope>NUCLEOTIDE SEQUENCE</scope>
</reference>
<organism evidence="1 2">
    <name type="scientific">Pelobates cultripes</name>
    <name type="common">Western spadefoot toad</name>
    <dbReference type="NCBI Taxonomy" id="61616"/>
    <lineage>
        <taxon>Eukaryota</taxon>
        <taxon>Metazoa</taxon>
        <taxon>Chordata</taxon>
        <taxon>Craniata</taxon>
        <taxon>Vertebrata</taxon>
        <taxon>Euteleostomi</taxon>
        <taxon>Amphibia</taxon>
        <taxon>Batrachia</taxon>
        <taxon>Anura</taxon>
        <taxon>Pelobatoidea</taxon>
        <taxon>Pelobatidae</taxon>
        <taxon>Pelobates</taxon>
    </lineage>
</organism>
<evidence type="ECO:0000313" key="2">
    <source>
        <dbReference type="Proteomes" id="UP001295444"/>
    </source>
</evidence>
<protein>
    <submittedName>
        <fullName evidence="1">Uncharacterized protein</fullName>
    </submittedName>
</protein>